<sequence length="190" mass="20753">MSIVIKPSTGKARKVGAVPRISRDASTGEFVHTQVPTVNAWHRWVATDRSKYLFFFRCAAAERIDLIRHGVEAVSVRNMSDDLGLAQKEFLSALRISQATVSRKISEKKPLSPPDSEKVLGVASLVGQVQTMISDSGGEDEFDAAGWVGRWLTEPHRALGGSTPLQFLDTNEGLKLVSDLLSRQQSGAYS</sequence>
<dbReference type="EMBL" id="JAQQKX010000012">
    <property type="protein sequence ID" value="MDC7684383.1"/>
    <property type="molecule type" value="Genomic_DNA"/>
</dbReference>
<gene>
    <name evidence="3" type="ORF">PQU92_13940</name>
</gene>
<dbReference type="Proteomes" id="UP001214854">
    <property type="component" value="Unassembled WGS sequence"/>
</dbReference>
<dbReference type="RefSeq" id="WP_272748858.1">
    <property type="nucleotide sequence ID" value="NZ_JAQQKX010000012.1"/>
</dbReference>
<organism evidence="3 4">
    <name type="scientific">Asticcacaulis aquaticus</name>
    <dbReference type="NCBI Taxonomy" id="2984212"/>
    <lineage>
        <taxon>Bacteria</taxon>
        <taxon>Pseudomonadati</taxon>
        <taxon>Pseudomonadota</taxon>
        <taxon>Alphaproteobacteria</taxon>
        <taxon>Caulobacterales</taxon>
        <taxon>Caulobacteraceae</taxon>
        <taxon>Asticcacaulis</taxon>
    </lineage>
</organism>
<dbReference type="Pfam" id="PF20432">
    <property type="entry name" value="Xre-like-HTH"/>
    <property type="match status" value="1"/>
</dbReference>
<dbReference type="InterPro" id="IPR024467">
    <property type="entry name" value="Xre/MbcA/ParS-like_toxin-bd"/>
</dbReference>
<evidence type="ECO:0000313" key="4">
    <source>
        <dbReference type="Proteomes" id="UP001214854"/>
    </source>
</evidence>
<evidence type="ECO:0000259" key="2">
    <source>
        <dbReference type="Pfam" id="PF20432"/>
    </source>
</evidence>
<dbReference type="Pfam" id="PF09722">
    <property type="entry name" value="Xre_MbcA_ParS_C"/>
    <property type="match status" value="1"/>
</dbReference>
<protein>
    <submittedName>
        <fullName evidence="3">DUF2384 domain-containing protein</fullName>
    </submittedName>
</protein>
<evidence type="ECO:0000313" key="3">
    <source>
        <dbReference type="EMBL" id="MDC7684383.1"/>
    </source>
</evidence>
<feature type="domain" description="Antitoxin Xre-like helix-turn-helix" evidence="2">
    <location>
        <begin position="62"/>
        <end position="123"/>
    </location>
</feature>
<evidence type="ECO:0000259" key="1">
    <source>
        <dbReference type="Pfam" id="PF09722"/>
    </source>
</evidence>
<name>A0ABT5HWS7_9CAUL</name>
<proteinExistence type="predicted"/>
<feature type="domain" description="Antitoxin Xre/MbcA/ParS-like toxin-binding" evidence="1">
    <location>
        <begin position="147"/>
        <end position="187"/>
    </location>
</feature>
<accession>A0ABT5HWS7</accession>
<comment type="caution">
    <text evidence="3">The sequence shown here is derived from an EMBL/GenBank/DDBJ whole genome shotgun (WGS) entry which is preliminary data.</text>
</comment>
<dbReference type="InterPro" id="IPR046847">
    <property type="entry name" value="Xre-like_HTH"/>
</dbReference>
<reference evidence="3 4" key="1">
    <citation type="submission" date="2023-01" db="EMBL/GenBank/DDBJ databases">
        <title>Novel species of the genus Asticcacaulis isolated from rivers.</title>
        <authorList>
            <person name="Lu H."/>
        </authorList>
    </citation>
    <scope>NUCLEOTIDE SEQUENCE [LARGE SCALE GENOMIC DNA]</scope>
    <source>
        <strain evidence="3 4">BYS171W</strain>
    </source>
</reference>
<keyword evidence="4" id="KW-1185">Reference proteome</keyword>